<gene>
    <name evidence="1" type="ORF">NQ318_002227</name>
</gene>
<name>A0AAV8Z4X6_9CUCU</name>
<evidence type="ECO:0000313" key="2">
    <source>
        <dbReference type="Proteomes" id="UP001162162"/>
    </source>
</evidence>
<accession>A0AAV8Z4X6</accession>
<sequence>MSNHNTLRSSFVTKSTVCVKPTSASYEKGQTKVRRQIRSNRIRIEDSEGNRPALSPPVLVVRTRSVAFVLFHNWPMSALHKLYSIKNQIF</sequence>
<dbReference type="EMBL" id="JAPWTK010000017">
    <property type="protein sequence ID" value="KAJ8958441.1"/>
    <property type="molecule type" value="Genomic_DNA"/>
</dbReference>
<evidence type="ECO:0000313" key="1">
    <source>
        <dbReference type="EMBL" id="KAJ8958441.1"/>
    </source>
</evidence>
<reference evidence="1" key="1">
    <citation type="journal article" date="2023" name="Insect Mol. Biol.">
        <title>Genome sequencing provides insights into the evolution of gene families encoding plant cell wall-degrading enzymes in longhorned beetles.</title>
        <authorList>
            <person name="Shin N.R."/>
            <person name="Okamura Y."/>
            <person name="Kirsch R."/>
            <person name="Pauchet Y."/>
        </authorList>
    </citation>
    <scope>NUCLEOTIDE SEQUENCE</scope>
    <source>
        <strain evidence="1">AMC_N1</strain>
    </source>
</reference>
<protein>
    <submittedName>
        <fullName evidence="1">Uncharacterized protein</fullName>
    </submittedName>
</protein>
<dbReference type="AlphaFoldDB" id="A0AAV8Z4X6"/>
<proteinExistence type="predicted"/>
<organism evidence="1 2">
    <name type="scientific">Aromia moschata</name>
    <dbReference type="NCBI Taxonomy" id="1265417"/>
    <lineage>
        <taxon>Eukaryota</taxon>
        <taxon>Metazoa</taxon>
        <taxon>Ecdysozoa</taxon>
        <taxon>Arthropoda</taxon>
        <taxon>Hexapoda</taxon>
        <taxon>Insecta</taxon>
        <taxon>Pterygota</taxon>
        <taxon>Neoptera</taxon>
        <taxon>Endopterygota</taxon>
        <taxon>Coleoptera</taxon>
        <taxon>Polyphaga</taxon>
        <taxon>Cucujiformia</taxon>
        <taxon>Chrysomeloidea</taxon>
        <taxon>Cerambycidae</taxon>
        <taxon>Cerambycinae</taxon>
        <taxon>Callichromatini</taxon>
        <taxon>Aromia</taxon>
    </lineage>
</organism>
<comment type="caution">
    <text evidence="1">The sequence shown here is derived from an EMBL/GenBank/DDBJ whole genome shotgun (WGS) entry which is preliminary data.</text>
</comment>
<dbReference type="Proteomes" id="UP001162162">
    <property type="component" value="Unassembled WGS sequence"/>
</dbReference>
<keyword evidence="2" id="KW-1185">Reference proteome</keyword>